<dbReference type="PROSITE" id="PS01313">
    <property type="entry name" value="LIPB"/>
    <property type="match status" value="1"/>
</dbReference>
<organism evidence="11 12">
    <name type="scientific">Alicyclobacillus macrosporangiidus</name>
    <dbReference type="NCBI Taxonomy" id="392015"/>
    <lineage>
        <taxon>Bacteria</taxon>
        <taxon>Bacillati</taxon>
        <taxon>Bacillota</taxon>
        <taxon>Bacilli</taxon>
        <taxon>Bacillales</taxon>
        <taxon>Alicyclobacillaceae</taxon>
        <taxon>Alicyclobacillus</taxon>
    </lineage>
</organism>
<reference evidence="12" key="1">
    <citation type="submission" date="2016-10" db="EMBL/GenBank/DDBJ databases">
        <authorList>
            <person name="Varghese N."/>
        </authorList>
    </citation>
    <scope>NUCLEOTIDE SEQUENCE [LARGE SCALE GENOMIC DNA]</scope>
    <source>
        <strain evidence="12">DSM 17980</strain>
    </source>
</reference>
<dbReference type="GO" id="GO:0009249">
    <property type="term" value="P:protein lipoylation"/>
    <property type="evidence" value="ECO:0007669"/>
    <property type="project" value="InterPro"/>
</dbReference>
<dbReference type="UniPathway" id="UPA00538">
    <property type="reaction ID" value="UER00592"/>
</dbReference>
<dbReference type="AlphaFoldDB" id="A0A1I7KMT2"/>
<feature type="domain" description="BPL/LPL catalytic" evidence="10">
    <location>
        <begin position="35"/>
        <end position="222"/>
    </location>
</feature>
<dbReference type="Pfam" id="PF21948">
    <property type="entry name" value="LplA-B_cat"/>
    <property type="match status" value="1"/>
</dbReference>
<dbReference type="HAMAP" id="MF_00013">
    <property type="entry name" value="LipB"/>
    <property type="match status" value="1"/>
</dbReference>
<evidence type="ECO:0000256" key="3">
    <source>
        <dbReference type="ARBA" id="ARBA00023315"/>
    </source>
</evidence>
<feature type="site" description="Lowers pKa of active site Cys" evidence="5 9">
    <location>
        <position position="144"/>
    </location>
</feature>
<dbReference type="PANTHER" id="PTHR10993:SF7">
    <property type="entry name" value="LIPOYLTRANSFERASE 2, MITOCHONDRIAL-RELATED"/>
    <property type="match status" value="1"/>
</dbReference>
<feature type="binding site" evidence="5 8">
    <location>
        <begin position="165"/>
        <end position="167"/>
    </location>
    <ligand>
        <name>substrate</name>
    </ligand>
</feature>
<dbReference type="PIRSF" id="PIRSF016262">
    <property type="entry name" value="LPLase"/>
    <property type="match status" value="1"/>
</dbReference>
<evidence type="ECO:0000256" key="1">
    <source>
        <dbReference type="ARBA" id="ARBA00004821"/>
    </source>
</evidence>
<dbReference type="GO" id="GO:0033819">
    <property type="term" value="F:lipoyl(octanoyl) transferase activity"/>
    <property type="evidence" value="ECO:0007669"/>
    <property type="project" value="UniProtKB-EC"/>
</dbReference>
<evidence type="ECO:0000256" key="8">
    <source>
        <dbReference type="PIRSR" id="PIRSR016262-2"/>
    </source>
</evidence>
<evidence type="ECO:0000256" key="5">
    <source>
        <dbReference type="HAMAP-Rule" id="MF_00013"/>
    </source>
</evidence>
<feature type="binding site" evidence="5 8">
    <location>
        <begin position="80"/>
        <end position="87"/>
    </location>
    <ligand>
        <name>substrate</name>
    </ligand>
</feature>
<dbReference type="PANTHER" id="PTHR10993">
    <property type="entry name" value="OCTANOYLTRANSFERASE"/>
    <property type="match status" value="1"/>
</dbReference>
<dbReference type="RefSeq" id="WP_245783997.1">
    <property type="nucleotide sequence ID" value="NZ_FPBV01000017.1"/>
</dbReference>
<dbReference type="InterPro" id="IPR020605">
    <property type="entry name" value="Octanoyltransferase_CS"/>
</dbReference>
<dbReference type="GO" id="GO:0005737">
    <property type="term" value="C:cytoplasm"/>
    <property type="evidence" value="ECO:0007669"/>
    <property type="project" value="UniProtKB-SubCell"/>
</dbReference>
<proteinExistence type="inferred from homology"/>
<evidence type="ECO:0000256" key="7">
    <source>
        <dbReference type="PIRSR" id="PIRSR016262-1"/>
    </source>
</evidence>
<evidence type="ECO:0000313" key="11">
    <source>
        <dbReference type="EMBL" id="SFU98742.1"/>
    </source>
</evidence>
<feature type="active site" description="Acyl-thioester intermediate" evidence="5 7">
    <location>
        <position position="183"/>
    </location>
</feature>
<name>A0A1I7KMT2_9BACL</name>
<comment type="catalytic activity">
    <reaction evidence="5 6">
        <text>octanoyl-[ACP] + L-lysyl-[protein] = N(6)-octanoyl-L-lysyl-[protein] + holo-[ACP] + H(+)</text>
        <dbReference type="Rhea" id="RHEA:17665"/>
        <dbReference type="Rhea" id="RHEA-COMP:9636"/>
        <dbReference type="Rhea" id="RHEA-COMP:9685"/>
        <dbReference type="Rhea" id="RHEA-COMP:9752"/>
        <dbReference type="Rhea" id="RHEA-COMP:9928"/>
        <dbReference type="ChEBI" id="CHEBI:15378"/>
        <dbReference type="ChEBI" id="CHEBI:29969"/>
        <dbReference type="ChEBI" id="CHEBI:64479"/>
        <dbReference type="ChEBI" id="CHEBI:78463"/>
        <dbReference type="ChEBI" id="CHEBI:78809"/>
        <dbReference type="EC" id="2.3.1.181"/>
    </reaction>
</comment>
<comment type="subcellular location">
    <subcellularLocation>
        <location evidence="5">Cytoplasm</location>
    </subcellularLocation>
</comment>
<dbReference type="InterPro" id="IPR045864">
    <property type="entry name" value="aa-tRNA-synth_II/BPL/LPL"/>
</dbReference>
<dbReference type="InterPro" id="IPR000544">
    <property type="entry name" value="Octanoyltransferase"/>
</dbReference>
<dbReference type="eggNOG" id="COG0321">
    <property type="taxonomic scope" value="Bacteria"/>
</dbReference>
<dbReference type="Gene3D" id="3.30.930.10">
    <property type="entry name" value="Bira Bifunctional Protein, Domain 2"/>
    <property type="match status" value="1"/>
</dbReference>
<evidence type="ECO:0000256" key="2">
    <source>
        <dbReference type="ARBA" id="ARBA00022679"/>
    </source>
</evidence>
<dbReference type="STRING" id="392015.SAMN05421543_11755"/>
<keyword evidence="2 5" id="KW-0808">Transferase</keyword>
<comment type="similarity">
    <text evidence="5 6">Belongs to the LipB family.</text>
</comment>
<dbReference type="EC" id="2.3.1.181" evidence="5 6"/>
<dbReference type="SUPFAM" id="SSF55681">
    <property type="entry name" value="Class II aaRS and biotin synthetases"/>
    <property type="match status" value="1"/>
</dbReference>
<dbReference type="PROSITE" id="PS51733">
    <property type="entry name" value="BPL_LPL_CATALYTIC"/>
    <property type="match status" value="1"/>
</dbReference>
<dbReference type="CDD" id="cd16444">
    <property type="entry name" value="LipB"/>
    <property type="match status" value="1"/>
</dbReference>
<dbReference type="Proteomes" id="UP000183508">
    <property type="component" value="Unassembled WGS sequence"/>
</dbReference>
<dbReference type="EMBL" id="FPBV01000017">
    <property type="protein sequence ID" value="SFU98742.1"/>
    <property type="molecule type" value="Genomic_DNA"/>
</dbReference>
<comment type="function">
    <text evidence="4 5 6">Catalyzes the transfer of endogenously produced octanoic acid from octanoyl-acyl-carrier-protein onto the lipoyl domains of lipoate-dependent enzymes. Lipoyl-ACP can also act as a substrate although octanoyl-ACP is likely to be the physiological substrate.</text>
</comment>
<comment type="pathway">
    <text evidence="1 5 6">Protein modification; protein lipoylation via endogenous pathway; protein N(6)-(lipoyl)lysine from octanoyl-[acyl-carrier-protein]: step 1/2.</text>
</comment>
<dbReference type="NCBIfam" id="NF010925">
    <property type="entry name" value="PRK14345.1"/>
    <property type="match status" value="1"/>
</dbReference>
<keyword evidence="3 5" id="KW-0012">Acyltransferase</keyword>
<evidence type="ECO:0000256" key="6">
    <source>
        <dbReference type="PIRNR" id="PIRNR016262"/>
    </source>
</evidence>
<keyword evidence="5" id="KW-0963">Cytoplasm</keyword>
<protein>
    <recommendedName>
        <fullName evidence="5 6">Octanoyltransferase</fullName>
        <ecNumber evidence="5 6">2.3.1.181</ecNumber>
    </recommendedName>
    <alternativeName>
        <fullName evidence="5">Lipoate-protein ligase B</fullName>
    </alternativeName>
    <alternativeName>
        <fullName evidence="5">Lipoyl/octanoyl transferase</fullName>
    </alternativeName>
    <alternativeName>
        <fullName evidence="5">Octanoyl-[acyl-carrier-protein]-protein N-octanoyltransferase</fullName>
    </alternativeName>
</protein>
<sequence>MSHERSVRWVSLGRMDYDEALAIQTRQAERLLQGEDEAQTVFAVEHPPTITVGRSGTFDHILAGRERLRDMGVEVREVDRGGDVTYHGPGQWVLYPVLHLAPWGNDIGRYVRMLEEVVIRALAEVGITGDRVKEYPGVWVGRDKVCAIGVRARRRTSGEFVTYHGLALNVNTNLAHFNLIVPCGIADRGVTSVQRLLGREQPFSEWEARLRAAFNAVFLEDGADVDVAADEAAEAR</sequence>
<dbReference type="InterPro" id="IPR004143">
    <property type="entry name" value="BPL_LPL_catalytic"/>
</dbReference>
<gene>
    <name evidence="5" type="primary">lipB</name>
    <name evidence="11" type="ORF">SAMN05421543_11755</name>
</gene>
<evidence type="ECO:0000313" key="12">
    <source>
        <dbReference type="Proteomes" id="UP000183508"/>
    </source>
</evidence>
<feature type="binding site" evidence="5 8">
    <location>
        <begin position="147"/>
        <end position="149"/>
    </location>
    <ligand>
        <name>substrate</name>
    </ligand>
</feature>
<evidence type="ECO:0000256" key="9">
    <source>
        <dbReference type="PIRSR" id="PIRSR016262-3"/>
    </source>
</evidence>
<comment type="miscellaneous">
    <text evidence="5">In the reaction, the free carboxyl group of octanoic acid is attached via an amide linkage to the epsilon-amino group of a specific lysine residue of lipoyl domains of lipoate-dependent enzymes.</text>
</comment>
<dbReference type="NCBIfam" id="TIGR00214">
    <property type="entry name" value="lipB"/>
    <property type="match status" value="1"/>
</dbReference>
<keyword evidence="12" id="KW-1185">Reference proteome</keyword>
<accession>A0A1I7KMT2</accession>
<evidence type="ECO:0000259" key="10">
    <source>
        <dbReference type="PROSITE" id="PS51733"/>
    </source>
</evidence>
<evidence type="ECO:0000256" key="4">
    <source>
        <dbReference type="ARBA" id="ARBA00024732"/>
    </source>
</evidence>